<protein>
    <submittedName>
        <fullName evidence="2">Uncharacterized protein</fullName>
    </submittedName>
</protein>
<reference evidence="2 3" key="1">
    <citation type="submission" date="2018-01" db="EMBL/GenBank/DDBJ databases">
        <title>Draft genome sequence of Paucibacter aquatile CR182 isolated from freshwater of the Nakdong River.</title>
        <authorList>
            <person name="Choi A."/>
            <person name="Chung E.J."/>
        </authorList>
    </citation>
    <scope>NUCLEOTIDE SEQUENCE [LARGE SCALE GENOMIC DNA]</scope>
    <source>
        <strain evidence="2 3">CR182</strain>
    </source>
</reference>
<sequence>MQFAHRSTQVLVPGEGGRPAMGQTLWQGDDGDTVAGVAWDWVSMSAGVVAMVDPLALVTNLQFLNAEGEVLAPLESARQLNEIVHTLPWQYEVQRALGQH</sequence>
<dbReference type="EMBL" id="POSP01000003">
    <property type="protein sequence ID" value="PND38892.1"/>
    <property type="molecule type" value="Genomic_DNA"/>
</dbReference>
<feature type="compositionally biased region" description="Polar residues" evidence="1">
    <location>
        <begin position="1"/>
        <end position="10"/>
    </location>
</feature>
<organism evidence="2 3">
    <name type="scientific">Kinneretia aquatilis</name>
    <dbReference type="NCBI Taxonomy" id="2070761"/>
    <lineage>
        <taxon>Bacteria</taxon>
        <taxon>Pseudomonadati</taxon>
        <taxon>Pseudomonadota</taxon>
        <taxon>Betaproteobacteria</taxon>
        <taxon>Burkholderiales</taxon>
        <taxon>Sphaerotilaceae</taxon>
        <taxon>Roseateles</taxon>
    </lineage>
</organism>
<accession>A0A2N8KZP8</accession>
<gene>
    <name evidence="2" type="ORF">C1O66_16070</name>
</gene>
<feature type="region of interest" description="Disordered" evidence="1">
    <location>
        <begin position="1"/>
        <end position="24"/>
    </location>
</feature>
<dbReference type="AlphaFoldDB" id="A0A2N8KZP8"/>
<dbReference type="Gene3D" id="3.10.450.610">
    <property type="match status" value="1"/>
</dbReference>
<evidence type="ECO:0000256" key="1">
    <source>
        <dbReference type="SAM" id="MobiDB-lite"/>
    </source>
</evidence>
<keyword evidence="3" id="KW-1185">Reference proteome</keyword>
<evidence type="ECO:0000313" key="2">
    <source>
        <dbReference type="EMBL" id="PND38892.1"/>
    </source>
</evidence>
<evidence type="ECO:0000313" key="3">
    <source>
        <dbReference type="Proteomes" id="UP000235916"/>
    </source>
</evidence>
<name>A0A2N8KZP8_9BURK</name>
<dbReference type="Proteomes" id="UP000235916">
    <property type="component" value="Unassembled WGS sequence"/>
</dbReference>
<comment type="caution">
    <text evidence="2">The sequence shown here is derived from an EMBL/GenBank/DDBJ whole genome shotgun (WGS) entry which is preliminary data.</text>
</comment>
<proteinExistence type="predicted"/>